<feature type="signal peptide" evidence="1">
    <location>
        <begin position="1"/>
        <end position="24"/>
    </location>
</feature>
<dbReference type="Gene3D" id="2.60.40.2470">
    <property type="entry name" value="SoxY domain"/>
    <property type="match status" value="1"/>
</dbReference>
<reference evidence="3 4" key="1">
    <citation type="submission" date="2019-03" db="EMBL/GenBank/DDBJ databases">
        <title>Genomic Encyclopedia of Archaeal and Bacterial Type Strains, Phase II (KMG-II): from individual species to whole genera.</title>
        <authorList>
            <person name="Goeker M."/>
        </authorList>
    </citation>
    <scope>NUCLEOTIDE SEQUENCE [LARGE SCALE GENOMIC DNA]</scope>
    <source>
        <strain evidence="3 4">DSM 27697</strain>
    </source>
</reference>
<evidence type="ECO:0000313" key="4">
    <source>
        <dbReference type="Proteomes" id="UP000294546"/>
    </source>
</evidence>
<evidence type="ECO:0000256" key="1">
    <source>
        <dbReference type="SAM" id="SignalP"/>
    </source>
</evidence>
<dbReference type="InterPro" id="IPR038162">
    <property type="entry name" value="SoxY_sf"/>
</dbReference>
<dbReference type="AlphaFoldDB" id="A0A4R1G7P7"/>
<name>A0A4R1G7P7_9GAMM</name>
<dbReference type="Proteomes" id="UP000294546">
    <property type="component" value="Unassembled WGS sequence"/>
</dbReference>
<evidence type="ECO:0000313" key="3">
    <source>
        <dbReference type="EMBL" id="TCK02550.1"/>
    </source>
</evidence>
<dbReference type="InterPro" id="IPR014756">
    <property type="entry name" value="Ig_E-set"/>
</dbReference>
<feature type="domain" description="Sulphur oxidation protein SoxZ" evidence="2">
    <location>
        <begin position="211"/>
        <end position="264"/>
    </location>
</feature>
<dbReference type="SUPFAM" id="SSF81296">
    <property type="entry name" value="E set domains"/>
    <property type="match status" value="1"/>
</dbReference>
<dbReference type="InterPro" id="IPR013783">
    <property type="entry name" value="Ig-like_fold"/>
</dbReference>
<proteinExistence type="predicted"/>
<evidence type="ECO:0000259" key="2">
    <source>
        <dbReference type="Pfam" id="PF08770"/>
    </source>
</evidence>
<feature type="chain" id="PRO_5020393416" evidence="1">
    <location>
        <begin position="25"/>
        <end position="273"/>
    </location>
</feature>
<comment type="caution">
    <text evidence="3">The sequence shown here is derived from an EMBL/GenBank/DDBJ whole genome shotgun (WGS) entry which is preliminary data.</text>
</comment>
<dbReference type="EMBL" id="SMFU01000014">
    <property type="protein sequence ID" value="TCK02550.1"/>
    <property type="molecule type" value="Genomic_DNA"/>
</dbReference>
<dbReference type="OrthoDB" id="9795530at2"/>
<keyword evidence="4" id="KW-1185">Reference proteome</keyword>
<dbReference type="Gene3D" id="2.60.40.10">
    <property type="entry name" value="Immunoglobulins"/>
    <property type="match status" value="1"/>
</dbReference>
<gene>
    <name evidence="3" type="ORF">CLV83_4246</name>
</gene>
<protein>
    <submittedName>
        <fullName evidence="3">Sulfur oxidation protein SoxZ</fullName>
    </submittedName>
</protein>
<keyword evidence="1" id="KW-0732">Signal</keyword>
<sequence length="273" mass="29422">MFKSRMLRVFGLALALAMPCAAFADLPELFGNMQIPSTLPSMVEDSADLIIQVPRQVDPASPVPLRVRVLQSPVAAITLLSDSVDPVQLASFEMQPGVDAQLATRFMSSGAGGVMVVVRTATNRIFAGRRTFELMPNAGLVVPEAPEAASVASVGESALDADSEAETEASPELRLDAEILSEDRARVILRSAEPLVKRMQHQVLRRSENPVSSFELKHKERVLVSADLDASMWSDPFFSFGFVGAKVGDTLTLTWVRADGEQGELQTTIEPAG</sequence>
<accession>A0A4R1G7P7</accession>
<dbReference type="RefSeq" id="WP_132297474.1">
    <property type="nucleotide sequence ID" value="NZ_SMFU01000014.1"/>
</dbReference>
<dbReference type="InterPro" id="IPR014880">
    <property type="entry name" value="SoxZ_dom"/>
</dbReference>
<dbReference type="Pfam" id="PF08770">
    <property type="entry name" value="SoxZ"/>
    <property type="match status" value="1"/>
</dbReference>
<organism evidence="3 4">
    <name type="scientific">Marinobacterium mangrovicola</name>
    <dbReference type="NCBI Taxonomy" id="1476959"/>
    <lineage>
        <taxon>Bacteria</taxon>
        <taxon>Pseudomonadati</taxon>
        <taxon>Pseudomonadota</taxon>
        <taxon>Gammaproteobacteria</taxon>
        <taxon>Oceanospirillales</taxon>
        <taxon>Oceanospirillaceae</taxon>
        <taxon>Marinobacterium</taxon>
    </lineage>
</organism>